<proteinExistence type="predicted"/>
<dbReference type="Proteomes" id="UP001497744">
    <property type="component" value="Unassembled WGS sequence"/>
</dbReference>
<gene>
    <name evidence="1" type="ORF">BcabD6B2_39750</name>
</gene>
<organism evidence="1 2">
    <name type="scientific">Babesia caballi</name>
    <dbReference type="NCBI Taxonomy" id="5871"/>
    <lineage>
        <taxon>Eukaryota</taxon>
        <taxon>Sar</taxon>
        <taxon>Alveolata</taxon>
        <taxon>Apicomplexa</taxon>
        <taxon>Aconoidasida</taxon>
        <taxon>Piroplasmida</taxon>
        <taxon>Babesiidae</taxon>
        <taxon>Babesia</taxon>
    </lineage>
</organism>
<keyword evidence="2" id="KW-1185">Reference proteome</keyword>
<accession>A0AAV4LXB4</accession>
<dbReference type="RefSeq" id="XP_067716609.1">
    <property type="nucleotide sequence ID" value="XM_067860508.1"/>
</dbReference>
<protein>
    <submittedName>
        <fullName evidence="1">Uncharacterized protein</fullName>
    </submittedName>
</protein>
<evidence type="ECO:0000313" key="2">
    <source>
        <dbReference type="Proteomes" id="UP001497744"/>
    </source>
</evidence>
<comment type="caution">
    <text evidence="1">The sequence shown here is derived from an EMBL/GenBank/DDBJ whole genome shotgun (WGS) entry which is preliminary data.</text>
</comment>
<dbReference type="GeneID" id="94196021"/>
<dbReference type="AlphaFoldDB" id="A0AAV4LXB4"/>
<reference evidence="1 2" key="1">
    <citation type="submission" date="2021-06" db="EMBL/GenBank/DDBJ databases">
        <title>Genome sequence of Babesia caballi.</title>
        <authorList>
            <person name="Yamagishi J."/>
            <person name="Kidaka T."/>
            <person name="Ochi A."/>
        </authorList>
    </citation>
    <scope>NUCLEOTIDE SEQUENCE [LARGE SCALE GENOMIC DNA]</scope>
    <source>
        <strain evidence="1">USDA-D6B2</strain>
    </source>
</reference>
<evidence type="ECO:0000313" key="1">
    <source>
        <dbReference type="EMBL" id="GIX64540.1"/>
    </source>
</evidence>
<sequence>MTQRAFFVAGGVNGEVDDVINSFGQLVVLAHDFTGEEGRTIAASIEGLFEGQRLVEDGATADHDNDGILAGGGVETQLGFAVAKEVLTAVGVDVLAHKGQRNPRFGIFEDGLFRDDAVNLQSHLPGVLFVDERPRQDRMGADVVGYNRKRVRAAGGRQPVDEKLQKGENIFLPLLLFKVGRPFQGDDVVLAGAVAHAD</sequence>
<dbReference type="EMBL" id="BPLF01000003">
    <property type="protein sequence ID" value="GIX64540.1"/>
    <property type="molecule type" value="Genomic_DNA"/>
</dbReference>
<name>A0AAV4LXB4_BABCB</name>